<evidence type="ECO:0000256" key="1">
    <source>
        <dbReference type="SAM" id="Phobius"/>
    </source>
</evidence>
<keyword evidence="3" id="KW-1185">Reference proteome</keyword>
<gene>
    <name evidence="2" type="ORF">ABVK25_011998</name>
</gene>
<dbReference type="Proteomes" id="UP001590951">
    <property type="component" value="Unassembled WGS sequence"/>
</dbReference>
<sequence length="123" mass="13034">MGWIGSLLTTASEKSATLLRERQESSAISGGKIGIRGGEESPSALLTASANIYNPYCIVLRHEAALRLPPEKIIGGHPLSNPDSVRNLGNALALASFLSTLTGCFGSICIPSKRQVSRLMRGR</sequence>
<evidence type="ECO:0000313" key="2">
    <source>
        <dbReference type="EMBL" id="KAL2045848.1"/>
    </source>
</evidence>
<organism evidence="2 3">
    <name type="scientific">Lepraria finkii</name>
    <dbReference type="NCBI Taxonomy" id="1340010"/>
    <lineage>
        <taxon>Eukaryota</taxon>
        <taxon>Fungi</taxon>
        <taxon>Dikarya</taxon>
        <taxon>Ascomycota</taxon>
        <taxon>Pezizomycotina</taxon>
        <taxon>Lecanoromycetes</taxon>
        <taxon>OSLEUM clade</taxon>
        <taxon>Lecanoromycetidae</taxon>
        <taxon>Lecanorales</taxon>
        <taxon>Lecanorineae</taxon>
        <taxon>Stereocaulaceae</taxon>
        <taxon>Lepraria</taxon>
    </lineage>
</organism>
<keyword evidence="1" id="KW-1133">Transmembrane helix</keyword>
<reference evidence="2 3" key="1">
    <citation type="submission" date="2024-09" db="EMBL/GenBank/DDBJ databases">
        <title>Rethinking Asexuality: The Enigmatic Case of Functional Sexual Genes in Lepraria (Stereocaulaceae).</title>
        <authorList>
            <person name="Doellman M."/>
            <person name="Sun Y."/>
            <person name="Barcenas-Pena A."/>
            <person name="Lumbsch H.T."/>
            <person name="Grewe F."/>
        </authorList>
    </citation>
    <scope>NUCLEOTIDE SEQUENCE [LARGE SCALE GENOMIC DNA]</scope>
    <source>
        <strain evidence="2 3">Grewe 0041</strain>
    </source>
</reference>
<proteinExistence type="predicted"/>
<keyword evidence="1" id="KW-0812">Transmembrane</keyword>
<feature type="transmembrane region" description="Helical" evidence="1">
    <location>
        <begin position="91"/>
        <end position="111"/>
    </location>
</feature>
<evidence type="ECO:0000313" key="3">
    <source>
        <dbReference type="Proteomes" id="UP001590951"/>
    </source>
</evidence>
<keyword evidence="1" id="KW-0472">Membrane</keyword>
<protein>
    <submittedName>
        <fullName evidence="2">Uncharacterized protein</fullName>
    </submittedName>
</protein>
<dbReference type="EMBL" id="JBHFEH010000133">
    <property type="protein sequence ID" value="KAL2045848.1"/>
    <property type="molecule type" value="Genomic_DNA"/>
</dbReference>
<comment type="caution">
    <text evidence="2">The sequence shown here is derived from an EMBL/GenBank/DDBJ whole genome shotgun (WGS) entry which is preliminary data.</text>
</comment>
<name>A0ABR4AQW0_9LECA</name>
<accession>A0ABR4AQW0</accession>